<dbReference type="Gene3D" id="1.25.40.70">
    <property type="entry name" value="Phosphatidylinositol 3-kinase, accessory domain (PIK)"/>
    <property type="match status" value="1"/>
</dbReference>
<gene>
    <name evidence="7" type="ORF">NQ317_003149</name>
</gene>
<dbReference type="PROSITE" id="PS00916">
    <property type="entry name" value="PI3_4_KINASE_2"/>
    <property type="match status" value="1"/>
</dbReference>
<evidence type="ECO:0000259" key="6">
    <source>
        <dbReference type="PROSITE" id="PS51545"/>
    </source>
</evidence>
<evidence type="ECO:0000256" key="3">
    <source>
        <dbReference type="ARBA" id="ARBA00022679"/>
    </source>
</evidence>
<dbReference type="PROSITE" id="PS00915">
    <property type="entry name" value="PI3_4_KINASE_1"/>
    <property type="match status" value="1"/>
</dbReference>
<dbReference type="InterPro" id="IPR001263">
    <property type="entry name" value="PI3K_accessory_dom"/>
</dbReference>
<dbReference type="Gene3D" id="1.10.1070.11">
    <property type="entry name" value="Phosphatidylinositol 3-/4-kinase, catalytic domain"/>
    <property type="match status" value="1"/>
</dbReference>
<feature type="domain" description="PI3K/PI4K catalytic" evidence="5">
    <location>
        <begin position="656"/>
        <end position="869"/>
    </location>
</feature>
<dbReference type="InterPro" id="IPR042236">
    <property type="entry name" value="PI3K_accessory_sf"/>
</dbReference>
<dbReference type="InterPro" id="IPR045495">
    <property type="entry name" value="PI4K_N"/>
</dbReference>
<evidence type="ECO:0000259" key="5">
    <source>
        <dbReference type="PROSITE" id="PS50290"/>
    </source>
</evidence>
<evidence type="ECO:0000313" key="7">
    <source>
        <dbReference type="EMBL" id="KAJ8983344.1"/>
    </source>
</evidence>
<keyword evidence="8" id="KW-1185">Reference proteome</keyword>
<dbReference type="SUPFAM" id="SSF56112">
    <property type="entry name" value="Protein kinase-like (PK-like)"/>
    <property type="match status" value="1"/>
</dbReference>
<evidence type="ECO:0000256" key="4">
    <source>
        <dbReference type="ARBA" id="ARBA00022777"/>
    </source>
</evidence>
<dbReference type="InterPro" id="IPR018936">
    <property type="entry name" value="PI3/4_kinase_CS"/>
</dbReference>
<name>A0ABQ9JZ02_9CUCU</name>
<dbReference type="PANTHER" id="PTHR10048:SF15">
    <property type="entry name" value="PHOSPHATIDYLINOSITOL 4-KINASE ALPHA"/>
    <property type="match status" value="1"/>
</dbReference>
<dbReference type="Pfam" id="PF00454">
    <property type="entry name" value="PI3_PI4_kinase"/>
    <property type="match status" value="1"/>
</dbReference>
<reference evidence="7" key="1">
    <citation type="journal article" date="2023" name="Insect Mol. Biol.">
        <title>Genome sequencing provides insights into the evolution of gene families encoding plant cell wall-degrading enzymes in longhorned beetles.</title>
        <authorList>
            <person name="Shin N.R."/>
            <person name="Okamura Y."/>
            <person name="Kirsch R."/>
            <person name="Pauchet Y."/>
        </authorList>
    </citation>
    <scope>NUCLEOTIDE SEQUENCE</scope>
    <source>
        <strain evidence="7">MMC_N1</strain>
    </source>
</reference>
<dbReference type="PROSITE" id="PS51545">
    <property type="entry name" value="PIK_HELICAL"/>
    <property type="match status" value="1"/>
</dbReference>
<dbReference type="InterPro" id="IPR011009">
    <property type="entry name" value="Kinase-like_dom_sf"/>
</dbReference>
<dbReference type="InterPro" id="IPR016024">
    <property type="entry name" value="ARM-type_fold"/>
</dbReference>
<dbReference type="InterPro" id="IPR036940">
    <property type="entry name" value="PI3/4_kinase_cat_sf"/>
</dbReference>
<sequence length="869" mass="98339">MRSKYIGEVTGMMTMYDSANKHILADQLLSRVWSACKEGSDALHRDALWQATALLITTPDLNRKLLHCIAWSQVELFSVESMKTAVDCWQWLITARSELEIRFLQEMVSAWNCSPVHEGAKLEPNPPFVKPHGIWVQFICELVETIKYSSYEKVEMLASLIHRSLAMNVGQELPCQTRHISAIGVRFKLLSCGLSLLQGDILPKSLAKNVLRERIYCSCLDYFCKPISCPTQSQADLREDITILGRFWQTLYSDKKYLKDSDVGDLDLGPPAPLSSIQNNELTKPGEYNRPTSGWINTVPLSNSSATLSRRSAKSRKAPNADNFVKCYLKKRNLILELLAVEIEFLIVWHNPTNRPELLIPGEENIASWKAKTITDKQWHDLTRLAWDISPVLAIYLPTRFRLNESIISEIKAQVQISPTSVSHVPEALQYLATTEAILNDSPKLVHMLTWAKVSPIQALAFFSRQFPSHPISAQYAVKALSSYPADAVLFYIPQLVQALRHDKMGYVIEFIKYISKKSQVVAHQLIWNMKTNMFMDEDMQQKDSILYEVLESLTNSIVSELSGPAKLFYEREFDFFDKITNISGEIRPFPKGPERRRACLEALSKIKVQPGCYLPSNPEAMVLDIDYKSGIPMQSAAKAPYLARFKVAKCGINELENIAMAISTNQISDQQSFGPEMWQAAIFKVGDDVRQDMLALQVIGIFKNIFQSVGLDLYLFPYRVVATAPGCGVIECVPNAKSRDQLGRQTDIGMYEYFLNKYGDESTKQFQTARRNFIISMAAYSVVGFLLQIKDRHNGNIMLDTDGHLIHIDFGFMFESSPGGNLGFEPDIKLTDEMVMIMGGKMEAAPFKWFSELCVRAYLAVRQVTSIH</sequence>
<dbReference type="Proteomes" id="UP001162164">
    <property type="component" value="Unassembled WGS sequence"/>
</dbReference>
<dbReference type="CDD" id="cd05167">
    <property type="entry name" value="PI4Kc_III_alpha"/>
    <property type="match status" value="1"/>
</dbReference>
<dbReference type="PANTHER" id="PTHR10048">
    <property type="entry name" value="PHOSPHATIDYLINOSITOL KINASE"/>
    <property type="match status" value="1"/>
</dbReference>
<dbReference type="InterPro" id="IPR015433">
    <property type="entry name" value="PI3/4_kinase"/>
</dbReference>
<evidence type="ECO:0000313" key="8">
    <source>
        <dbReference type="Proteomes" id="UP001162164"/>
    </source>
</evidence>
<dbReference type="InterPro" id="IPR000403">
    <property type="entry name" value="PI3/4_kinase_cat_dom"/>
</dbReference>
<comment type="similarity">
    <text evidence="1">Belongs to the PI3/PI4-kinase family. Type III PI4K subfamily.</text>
</comment>
<evidence type="ECO:0000256" key="2">
    <source>
        <dbReference type="ARBA" id="ARBA00012169"/>
    </source>
</evidence>
<dbReference type="Gene3D" id="3.30.1010.10">
    <property type="entry name" value="Phosphatidylinositol 3-kinase Catalytic Subunit, Chain A, domain 4"/>
    <property type="match status" value="1"/>
</dbReference>
<keyword evidence="4" id="KW-0418">Kinase</keyword>
<proteinExistence type="inferred from homology"/>
<comment type="caution">
    <text evidence="7">The sequence shown here is derived from an EMBL/GenBank/DDBJ whole genome shotgun (WGS) entry which is preliminary data.</text>
</comment>
<dbReference type="SUPFAM" id="SSF48371">
    <property type="entry name" value="ARM repeat"/>
    <property type="match status" value="1"/>
</dbReference>
<dbReference type="EMBL" id="JAPWTJ010000079">
    <property type="protein sequence ID" value="KAJ8983344.1"/>
    <property type="molecule type" value="Genomic_DNA"/>
</dbReference>
<feature type="domain" description="PIK helical" evidence="6">
    <location>
        <begin position="376"/>
        <end position="554"/>
    </location>
</feature>
<protein>
    <recommendedName>
        <fullName evidence="2">1-phosphatidylinositol 4-kinase</fullName>
        <ecNumber evidence="2">2.7.1.67</ecNumber>
    </recommendedName>
</protein>
<evidence type="ECO:0000256" key="1">
    <source>
        <dbReference type="ARBA" id="ARBA00006209"/>
    </source>
</evidence>
<dbReference type="SMART" id="SM00145">
    <property type="entry name" value="PI3Ka"/>
    <property type="match status" value="1"/>
</dbReference>
<dbReference type="SMART" id="SM00146">
    <property type="entry name" value="PI3Kc"/>
    <property type="match status" value="1"/>
</dbReference>
<organism evidence="7 8">
    <name type="scientific">Molorchus minor</name>
    <dbReference type="NCBI Taxonomy" id="1323400"/>
    <lineage>
        <taxon>Eukaryota</taxon>
        <taxon>Metazoa</taxon>
        <taxon>Ecdysozoa</taxon>
        <taxon>Arthropoda</taxon>
        <taxon>Hexapoda</taxon>
        <taxon>Insecta</taxon>
        <taxon>Pterygota</taxon>
        <taxon>Neoptera</taxon>
        <taxon>Endopterygota</taxon>
        <taxon>Coleoptera</taxon>
        <taxon>Polyphaga</taxon>
        <taxon>Cucujiformia</taxon>
        <taxon>Chrysomeloidea</taxon>
        <taxon>Cerambycidae</taxon>
        <taxon>Lamiinae</taxon>
        <taxon>Monochamini</taxon>
        <taxon>Molorchus</taxon>
    </lineage>
</organism>
<keyword evidence="3" id="KW-0808">Transferase</keyword>
<dbReference type="Pfam" id="PF19274">
    <property type="entry name" value="PI4K_N"/>
    <property type="match status" value="2"/>
</dbReference>
<dbReference type="EC" id="2.7.1.67" evidence="2"/>
<accession>A0ABQ9JZ02</accession>
<dbReference type="PROSITE" id="PS50290">
    <property type="entry name" value="PI3_4_KINASE_3"/>
    <property type="match status" value="1"/>
</dbReference>
<dbReference type="Pfam" id="PF00613">
    <property type="entry name" value="PI3Ka"/>
    <property type="match status" value="1"/>
</dbReference>